<organism evidence="2 3">
    <name type="scientific">Hamadaea flava</name>
    <dbReference type="NCBI Taxonomy" id="1742688"/>
    <lineage>
        <taxon>Bacteria</taxon>
        <taxon>Bacillati</taxon>
        <taxon>Actinomycetota</taxon>
        <taxon>Actinomycetes</taxon>
        <taxon>Micromonosporales</taxon>
        <taxon>Micromonosporaceae</taxon>
        <taxon>Hamadaea</taxon>
    </lineage>
</organism>
<evidence type="ECO:0000313" key="2">
    <source>
        <dbReference type="EMBL" id="MFC4129900.1"/>
    </source>
</evidence>
<dbReference type="InterPro" id="IPR002364">
    <property type="entry name" value="Quin_OxRdtase/zeta-crystal_CS"/>
</dbReference>
<accession>A0ABV8LG37</accession>
<dbReference type="PROSITE" id="PS01162">
    <property type="entry name" value="QOR_ZETA_CRYSTAL"/>
    <property type="match status" value="1"/>
</dbReference>
<sequence length="318" mass="33063">MKAIVRERYGSAEVLTLREVDRPVAGDKEVLIRVEAAGVDRGAWHMMTGEPRVMRLVTGLRRPRSYALGMDLAGVVVAVGARVTQFAVGDEVFGSGTGAFAEYATAKPDKLARRPAGMTAVQAAALPVSGATAHLATRTANVRKGQSVLVIGAGGGVGAYAVQLARLAGATVTAVCSGGKAEFVRSLGAETVIDYTRTPLSGRYDAILDIAGNRPLPLLRGLLTPTGTLVLVGAENGGAVFGGLSRNLHAKALDPWVKQRLKAPLSIARTEDLEHLAALFAAGDLVAPVDRTYPLADAAEAIRSLEAGRVAGKLVLEL</sequence>
<dbReference type="InterPro" id="IPR036291">
    <property type="entry name" value="NAD(P)-bd_dom_sf"/>
</dbReference>
<comment type="caution">
    <text evidence="2">The sequence shown here is derived from an EMBL/GenBank/DDBJ whole genome shotgun (WGS) entry which is preliminary data.</text>
</comment>
<feature type="domain" description="Enoyl reductase (ER)" evidence="1">
    <location>
        <begin position="10"/>
        <end position="316"/>
    </location>
</feature>
<dbReference type="EMBL" id="JBHSAY010000003">
    <property type="protein sequence ID" value="MFC4129900.1"/>
    <property type="molecule type" value="Genomic_DNA"/>
</dbReference>
<dbReference type="PANTHER" id="PTHR44013:SF1">
    <property type="entry name" value="ZINC-TYPE ALCOHOL DEHYDROGENASE-LIKE PROTEIN C16A3.02C"/>
    <property type="match status" value="1"/>
</dbReference>
<dbReference type="Proteomes" id="UP001595816">
    <property type="component" value="Unassembled WGS sequence"/>
</dbReference>
<dbReference type="RefSeq" id="WP_253760137.1">
    <property type="nucleotide sequence ID" value="NZ_JAMZDZ010000001.1"/>
</dbReference>
<dbReference type="InterPro" id="IPR011032">
    <property type="entry name" value="GroES-like_sf"/>
</dbReference>
<dbReference type="PANTHER" id="PTHR44013">
    <property type="entry name" value="ZINC-TYPE ALCOHOL DEHYDROGENASE-LIKE PROTEIN C16A3.02C"/>
    <property type="match status" value="1"/>
</dbReference>
<evidence type="ECO:0000313" key="3">
    <source>
        <dbReference type="Proteomes" id="UP001595816"/>
    </source>
</evidence>
<protein>
    <submittedName>
        <fullName evidence="2">NAD(P)-dependent alcohol dehydrogenase</fullName>
    </submittedName>
</protein>
<dbReference type="CDD" id="cd08267">
    <property type="entry name" value="MDR1"/>
    <property type="match status" value="1"/>
</dbReference>
<proteinExistence type="predicted"/>
<evidence type="ECO:0000259" key="1">
    <source>
        <dbReference type="SMART" id="SM00829"/>
    </source>
</evidence>
<dbReference type="SUPFAM" id="SSF51735">
    <property type="entry name" value="NAD(P)-binding Rossmann-fold domains"/>
    <property type="match status" value="1"/>
</dbReference>
<dbReference type="Pfam" id="PF08240">
    <property type="entry name" value="ADH_N"/>
    <property type="match status" value="1"/>
</dbReference>
<gene>
    <name evidence="2" type="ORF">ACFOZ4_04710</name>
</gene>
<dbReference type="Pfam" id="PF13602">
    <property type="entry name" value="ADH_zinc_N_2"/>
    <property type="match status" value="1"/>
</dbReference>
<reference evidence="3" key="1">
    <citation type="journal article" date="2019" name="Int. J. Syst. Evol. Microbiol.">
        <title>The Global Catalogue of Microorganisms (GCM) 10K type strain sequencing project: providing services to taxonomists for standard genome sequencing and annotation.</title>
        <authorList>
            <consortium name="The Broad Institute Genomics Platform"/>
            <consortium name="The Broad Institute Genome Sequencing Center for Infectious Disease"/>
            <person name="Wu L."/>
            <person name="Ma J."/>
        </authorList>
    </citation>
    <scope>NUCLEOTIDE SEQUENCE [LARGE SCALE GENOMIC DNA]</scope>
    <source>
        <strain evidence="3">CGMCC 4.7289</strain>
    </source>
</reference>
<dbReference type="Gene3D" id="3.40.50.720">
    <property type="entry name" value="NAD(P)-binding Rossmann-like Domain"/>
    <property type="match status" value="1"/>
</dbReference>
<dbReference type="SMART" id="SM00829">
    <property type="entry name" value="PKS_ER"/>
    <property type="match status" value="1"/>
</dbReference>
<dbReference type="Gene3D" id="3.90.180.10">
    <property type="entry name" value="Medium-chain alcohol dehydrogenases, catalytic domain"/>
    <property type="match status" value="1"/>
</dbReference>
<keyword evidence="3" id="KW-1185">Reference proteome</keyword>
<dbReference type="InterPro" id="IPR020843">
    <property type="entry name" value="ER"/>
</dbReference>
<dbReference type="InterPro" id="IPR052733">
    <property type="entry name" value="Chloroplast_QOR"/>
</dbReference>
<dbReference type="InterPro" id="IPR013154">
    <property type="entry name" value="ADH-like_N"/>
</dbReference>
<dbReference type="SUPFAM" id="SSF50129">
    <property type="entry name" value="GroES-like"/>
    <property type="match status" value="1"/>
</dbReference>
<name>A0ABV8LG37_9ACTN</name>